<dbReference type="RefSeq" id="WP_342759430.1">
    <property type="nucleotide sequence ID" value="NZ_CP146256.1"/>
</dbReference>
<dbReference type="Proteomes" id="UP001451571">
    <property type="component" value="Chromosome"/>
</dbReference>
<gene>
    <name evidence="1" type="ORF">V6984_08900</name>
</gene>
<evidence type="ECO:0000313" key="2">
    <source>
        <dbReference type="Proteomes" id="UP001451571"/>
    </source>
</evidence>
<keyword evidence="2" id="KW-1185">Reference proteome</keyword>
<protein>
    <submittedName>
        <fullName evidence="1">Uncharacterized protein</fullName>
    </submittedName>
</protein>
<organism evidence="1 2">
    <name type="scientific">Kineothrix sedimenti</name>
    <dbReference type="NCBI Taxonomy" id="3123317"/>
    <lineage>
        <taxon>Bacteria</taxon>
        <taxon>Bacillati</taxon>
        <taxon>Bacillota</taxon>
        <taxon>Clostridia</taxon>
        <taxon>Lachnospirales</taxon>
        <taxon>Lachnospiraceae</taxon>
        <taxon>Kineothrix</taxon>
    </lineage>
</organism>
<reference evidence="1 2" key="1">
    <citation type="submission" date="2024-02" db="EMBL/GenBank/DDBJ databases">
        <title>Bacterial strain from lacustrine sediment.</title>
        <authorList>
            <person name="Petit C."/>
            <person name="Fadhlaoui K."/>
        </authorList>
    </citation>
    <scope>NUCLEOTIDE SEQUENCE [LARGE SCALE GENOMIC DNA]</scope>
    <source>
        <strain evidence="1 2">IPX-CK</strain>
    </source>
</reference>
<name>A0ABZ3F311_9FIRM</name>
<accession>A0ABZ3F311</accession>
<dbReference type="EMBL" id="CP146256">
    <property type="protein sequence ID" value="XAH75854.1"/>
    <property type="molecule type" value="Genomic_DNA"/>
</dbReference>
<sequence>MTNNTHKYRKEGFAIIVPINDEYLIRANISKAGRDLPNHYNFTLEISETNRNIFQLIGDNEVYCMESDFINRDVTDYILKIHNEGFFDAIASRYTYAMKFLDISMDMLVRVDEIHREGGQNV</sequence>
<evidence type="ECO:0000313" key="1">
    <source>
        <dbReference type="EMBL" id="XAH75854.1"/>
    </source>
</evidence>
<proteinExistence type="predicted"/>